<evidence type="ECO:0000313" key="4">
    <source>
        <dbReference type="EMBL" id="GCC18599.1"/>
    </source>
</evidence>
<dbReference type="InterPro" id="IPR002108">
    <property type="entry name" value="ADF-H"/>
</dbReference>
<sequence length="167" mass="18855">MASGVAVSDEVITTFQDMKVRKSCTQEETKRRKKAVFLTLNDKKENIIVDNDRQITVGDCLEGVVSDALETIVKMLPLKDCRYILYDASFETKETKKEEIIFIHWAPDDAPINRKMIFASSKDALKKKLCGVKHEWQVSAIEDFSDRSELAAKLGSGVIALESQRVI</sequence>
<comment type="caution">
    <text evidence="4">The sequence shown here is derived from an EMBL/GenBank/DDBJ whole genome shotgun (WGS) entry which is preliminary data.</text>
</comment>
<dbReference type="PROSITE" id="PS51263">
    <property type="entry name" value="ADF_H"/>
    <property type="match status" value="1"/>
</dbReference>
<dbReference type="GO" id="GO:0030042">
    <property type="term" value="P:actin filament depolymerization"/>
    <property type="evidence" value="ECO:0007669"/>
    <property type="project" value="InterPro"/>
</dbReference>
<keyword evidence="2" id="KW-0009">Actin-binding</keyword>
<reference evidence="4 5" key="1">
    <citation type="journal article" date="2018" name="Nat. Ecol. Evol.">
        <title>Shark genomes provide insights into elasmobranch evolution and the origin of vertebrates.</title>
        <authorList>
            <person name="Hara Y"/>
            <person name="Yamaguchi K"/>
            <person name="Onimaru K"/>
            <person name="Kadota M"/>
            <person name="Koyanagi M"/>
            <person name="Keeley SD"/>
            <person name="Tatsumi K"/>
            <person name="Tanaka K"/>
            <person name="Motone F"/>
            <person name="Kageyama Y"/>
            <person name="Nozu R"/>
            <person name="Adachi N"/>
            <person name="Nishimura O"/>
            <person name="Nakagawa R"/>
            <person name="Tanegashima C"/>
            <person name="Kiyatake I"/>
            <person name="Matsumoto R"/>
            <person name="Murakumo K"/>
            <person name="Nishida K"/>
            <person name="Terakita A"/>
            <person name="Kuratani S"/>
            <person name="Sato K"/>
            <person name="Hyodo S Kuraku.S."/>
        </authorList>
    </citation>
    <scope>NUCLEOTIDE SEQUENCE [LARGE SCALE GENOMIC DNA]</scope>
</reference>
<protein>
    <recommendedName>
        <fullName evidence="3">ADF-H domain-containing protein</fullName>
    </recommendedName>
</protein>
<accession>A0A401RKF6</accession>
<dbReference type="SUPFAM" id="SSF55753">
    <property type="entry name" value="Actin depolymerizing proteins"/>
    <property type="match status" value="1"/>
</dbReference>
<dbReference type="Proteomes" id="UP000287033">
    <property type="component" value="Unassembled WGS sequence"/>
</dbReference>
<dbReference type="PRINTS" id="PR00006">
    <property type="entry name" value="COFILIN"/>
</dbReference>
<proteinExistence type="inferred from homology"/>
<dbReference type="InterPro" id="IPR029006">
    <property type="entry name" value="ADF-H/Gelsolin-like_dom_sf"/>
</dbReference>
<dbReference type="Gene3D" id="3.40.20.10">
    <property type="entry name" value="Severin"/>
    <property type="match status" value="1"/>
</dbReference>
<keyword evidence="5" id="KW-1185">Reference proteome</keyword>
<dbReference type="GO" id="GO:0015629">
    <property type="term" value="C:actin cytoskeleton"/>
    <property type="evidence" value="ECO:0007669"/>
    <property type="project" value="InterPro"/>
</dbReference>
<dbReference type="Pfam" id="PF00241">
    <property type="entry name" value="Cofilin_ADF"/>
    <property type="match status" value="1"/>
</dbReference>
<name>A0A401RKF6_CHIPU</name>
<evidence type="ECO:0000256" key="1">
    <source>
        <dbReference type="ARBA" id="ARBA00006844"/>
    </source>
</evidence>
<dbReference type="CDD" id="cd11286">
    <property type="entry name" value="ADF_cofilin_like"/>
    <property type="match status" value="1"/>
</dbReference>
<evidence type="ECO:0000313" key="5">
    <source>
        <dbReference type="Proteomes" id="UP000287033"/>
    </source>
</evidence>
<organism evidence="4 5">
    <name type="scientific">Chiloscyllium punctatum</name>
    <name type="common">Brownbanded bambooshark</name>
    <name type="synonym">Hemiscyllium punctatum</name>
    <dbReference type="NCBI Taxonomy" id="137246"/>
    <lineage>
        <taxon>Eukaryota</taxon>
        <taxon>Metazoa</taxon>
        <taxon>Chordata</taxon>
        <taxon>Craniata</taxon>
        <taxon>Vertebrata</taxon>
        <taxon>Chondrichthyes</taxon>
        <taxon>Elasmobranchii</taxon>
        <taxon>Galeomorphii</taxon>
        <taxon>Galeoidea</taxon>
        <taxon>Orectolobiformes</taxon>
        <taxon>Hemiscylliidae</taxon>
        <taxon>Chiloscyllium</taxon>
    </lineage>
</organism>
<dbReference type="OrthoDB" id="10249245at2759"/>
<dbReference type="InterPro" id="IPR017904">
    <property type="entry name" value="ADF/Cofilin"/>
</dbReference>
<dbReference type="SMART" id="SM00102">
    <property type="entry name" value="ADF"/>
    <property type="match status" value="1"/>
</dbReference>
<feature type="domain" description="ADF-H" evidence="3">
    <location>
        <begin position="4"/>
        <end position="154"/>
    </location>
</feature>
<gene>
    <name evidence="4" type="ORF">chiPu_0020840</name>
</gene>
<dbReference type="STRING" id="137246.A0A401RKF6"/>
<comment type="similarity">
    <text evidence="1">Belongs to the actin-binding proteins ADF family.</text>
</comment>
<evidence type="ECO:0000256" key="2">
    <source>
        <dbReference type="ARBA" id="ARBA00023203"/>
    </source>
</evidence>
<evidence type="ECO:0000259" key="3">
    <source>
        <dbReference type="PROSITE" id="PS51263"/>
    </source>
</evidence>
<dbReference type="OMA" id="SECRYAI"/>
<dbReference type="GO" id="GO:0003779">
    <property type="term" value="F:actin binding"/>
    <property type="evidence" value="ECO:0007669"/>
    <property type="project" value="UniProtKB-KW"/>
</dbReference>
<dbReference type="PANTHER" id="PTHR11913">
    <property type="entry name" value="COFILIN-RELATED"/>
    <property type="match status" value="1"/>
</dbReference>
<dbReference type="AlphaFoldDB" id="A0A401RKF6"/>
<dbReference type="EMBL" id="BEZZ01002999">
    <property type="protein sequence ID" value="GCC18599.1"/>
    <property type="molecule type" value="Genomic_DNA"/>
</dbReference>